<dbReference type="Pfam" id="PF11744">
    <property type="entry name" value="ALMT"/>
    <property type="match status" value="1"/>
</dbReference>
<comment type="similarity">
    <text evidence="2">Belongs to the aromatic acid exporter (TC 2.A.85) family.</text>
</comment>
<evidence type="ECO:0008006" key="13">
    <source>
        <dbReference type="Google" id="ProtNLM"/>
    </source>
</evidence>
<evidence type="ECO:0000256" key="7">
    <source>
        <dbReference type="ARBA" id="ARBA00023136"/>
    </source>
</evidence>
<feature type="region of interest" description="Disordered" evidence="9">
    <location>
        <begin position="102"/>
        <end position="172"/>
    </location>
</feature>
<dbReference type="Proteomes" id="UP001527925">
    <property type="component" value="Unassembled WGS sequence"/>
</dbReference>
<evidence type="ECO:0000313" key="11">
    <source>
        <dbReference type="EMBL" id="KAL2918563.1"/>
    </source>
</evidence>
<keyword evidence="7 10" id="KW-0472">Membrane</keyword>
<evidence type="ECO:0000256" key="1">
    <source>
        <dbReference type="ARBA" id="ARBA00004141"/>
    </source>
</evidence>
<dbReference type="EMBL" id="JADGIZ020000006">
    <property type="protein sequence ID" value="KAL2918563.1"/>
    <property type="molecule type" value="Genomic_DNA"/>
</dbReference>
<evidence type="ECO:0000313" key="12">
    <source>
        <dbReference type="Proteomes" id="UP001527925"/>
    </source>
</evidence>
<feature type="transmembrane region" description="Helical" evidence="10">
    <location>
        <begin position="279"/>
        <end position="299"/>
    </location>
</feature>
<evidence type="ECO:0000256" key="2">
    <source>
        <dbReference type="ARBA" id="ARBA00007079"/>
    </source>
</evidence>
<name>A0ABR4NGA6_9FUNG</name>
<keyword evidence="8" id="KW-0407">Ion channel</keyword>
<feature type="transmembrane region" description="Helical" evidence="10">
    <location>
        <begin position="255"/>
        <end position="272"/>
    </location>
</feature>
<evidence type="ECO:0000256" key="10">
    <source>
        <dbReference type="SAM" id="Phobius"/>
    </source>
</evidence>
<sequence>MDGSDLGPQPRSIPRRRQRPFTLFHVPDADGAAQGRSMPSVAAYSVWRSQGDSWLSTSPGALSGHSAPIALEQPHTPDGSDPQAVARKLMVGDVLSRRHQFEDSVRQLEQRPLGSASSVGAPSSSATSADTTRTPSHASGPARTNPPAQHREAAQSISDQLHDPPHADGALPAIGFDADTLKALATLNEQLRLRANRALGTPDTLKQPHAKIDLTFEVYRNKGLRHGFQVGVAIVIATLLNFVDAFREPINGKAWAAITVIATYEATYGGFLRKALQRIIGTALGGAIGLLIVAVAFALPPRCFQCAYKPWMLSAALFIVTVIVSYLKLQRPRDSYVFTVMIMTVLIVVLGEYGDPSHEEDWDPAVPFYLRPFYESAIYRIGLVISGVAISFVVSTLVFPERASTRLPETIGGIMLKIADLQAFVHDSYLDVDEESFSMSAFRDKALVQADSISRDLEKLRTSVDNALGEILLSASEAQATEYAPVCIRDIERIFYLTVTMVYGRMWTDSCALHRVLNNQLAVLIEMLDTSLRATAHVFQRRLIHPRSHDIDPELFSSAMFPLLRDAVLMTLHIFQQQQAELHRSYLSLAFGEMDWTNWNHYSLSFMQCLVNLAGVIDAGIDMHDLDA</sequence>
<protein>
    <recommendedName>
        <fullName evidence="13">DUF2421 domain-containing protein</fullName>
    </recommendedName>
</protein>
<organism evidence="11 12">
    <name type="scientific">Polyrhizophydium stewartii</name>
    <dbReference type="NCBI Taxonomy" id="2732419"/>
    <lineage>
        <taxon>Eukaryota</taxon>
        <taxon>Fungi</taxon>
        <taxon>Fungi incertae sedis</taxon>
        <taxon>Chytridiomycota</taxon>
        <taxon>Chytridiomycota incertae sedis</taxon>
        <taxon>Chytridiomycetes</taxon>
        <taxon>Rhizophydiales</taxon>
        <taxon>Rhizophydiales incertae sedis</taxon>
        <taxon>Polyrhizophydium</taxon>
    </lineage>
</organism>
<evidence type="ECO:0000256" key="9">
    <source>
        <dbReference type="SAM" id="MobiDB-lite"/>
    </source>
</evidence>
<evidence type="ECO:0000256" key="8">
    <source>
        <dbReference type="ARBA" id="ARBA00023303"/>
    </source>
</evidence>
<dbReference type="InterPro" id="IPR020966">
    <property type="entry name" value="ALMT"/>
</dbReference>
<keyword evidence="5 10" id="KW-1133">Transmembrane helix</keyword>
<feature type="transmembrane region" description="Helical" evidence="10">
    <location>
        <begin position="336"/>
        <end position="354"/>
    </location>
</feature>
<feature type="compositionally biased region" description="Low complexity" evidence="9">
    <location>
        <begin position="115"/>
        <end position="136"/>
    </location>
</feature>
<keyword evidence="6" id="KW-0406">Ion transport</keyword>
<keyword evidence="4 10" id="KW-0812">Transmembrane</keyword>
<evidence type="ECO:0000256" key="3">
    <source>
        <dbReference type="ARBA" id="ARBA00022448"/>
    </source>
</evidence>
<feature type="region of interest" description="Disordered" evidence="9">
    <location>
        <begin position="53"/>
        <end position="83"/>
    </location>
</feature>
<dbReference type="PANTHER" id="PTHR31086">
    <property type="entry name" value="ALUMINUM-ACTIVATED MALATE TRANSPORTER 10"/>
    <property type="match status" value="1"/>
</dbReference>
<keyword evidence="3" id="KW-0813">Transport</keyword>
<comment type="caution">
    <text evidence="11">The sequence shown here is derived from an EMBL/GenBank/DDBJ whole genome shotgun (WGS) entry which is preliminary data.</text>
</comment>
<feature type="transmembrane region" description="Helical" evidence="10">
    <location>
        <begin position="377"/>
        <end position="399"/>
    </location>
</feature>
<proteinExistence type="inferred from homology"/>
<feature type="region of interest" description="Disordered" evidence="9">
    <location>
        <begin position="1"/>
        <end position="21"/>
    </location>
</feature>
<evidence type="ECO:0000256" key="6">
    <source>
        <dbReference type="ARBA" id="ARBA00023065"/>
    </source>
</evidence>
<keyword evidence="12" id="KW-1185">Reference proteome</keyword>
<feature type="transmembrane region" description="Helical" evidence="10">
    <location>
        <begin position="311"/>
        <end position="329"/>
    </location>
</feature>
<gene>
    <name evidence="11" type="ORF">HK105_201964</name>
</gene>
<evidence type="ECO:0000256" key="5">
    <source>
        <dbReference type="ARBA" id="ARBA00022989"/>
    </source>
</evidence>
<comment type="subcellular location">
    <subcellularLocation>
        <location evidence="1">Membrane</location>
        <topology evidence="1">Multi-pass membrane protein</topology>
    </subcellularLocation>
</comment>
<reference evidence="11 12" key="1">
    <citation type="submission" date="2023-09" db="EMBL/GenBank/DDBJ databases">
        <title>Pangenome analysis of Batrachochytrium dendrobatidis and related Chytrids.</title>
        <authorList>
            <person name="Yacoub M.N."/>
            <person name="Stajich J.E."/>
            <person name="James T.Y."/>
        </authorList>
    </citation>
    <scope>NUCLEOTIDE SEQUENCE [LARGE SCALE GENOMIC DNA]</scope>
    <source>
        <strain evidence="11 12">JEL0888</strain>
    </source>
</reference>
<accession>A0ABR4NGA6</accession>
<evidence type="ECO:0000256" key="4">
    <source>
        <dbReference type="ARBA" id="ARBA00022692"/>
    </source>
</evidence>